<evidence type="ECO:0000256" key="7">
    <source>
        <dbReference type="RuleBase" id="RU000489"/>
    </source>
</evidence>
<dbReference type="EMBL" id="BQKY01000010">
    <property type="protein sequence ID" value="GJN92036.1"/>
    <property type="molecule type" value="Genomic_DNA"/>
</dbReference>
<dbReference type="SUPFAM" id="SSF51445">
    <property type="entry name" value="(Trans)glycosidases"/>
    <property type="match status" value="1"/>
</dbReference>
<dbReference type="PROSITE" id="PS01095">
    <property type="entry name" value="GH18_1"/>
    <property type="match status" value="1"/>
</dbReference>
<reference evidence="10 11" key="1">
    <citation type="submission" date="2021-12" db="EMBL/GenBank/DDBJ databases">
        <title>High titer production of polyol ester of fatty acids by Rhodotorula paludigena BS15 towards product separation-free biomass refinery.</title>
        <authorList>
            <person name="Mano J."/>
            <person name="Ono H."/>
            <person name="Tanaka T."/>
            <person name="Naito K."/>
            <person name="Sushida H."/>
            <person name="Ike M."/>
            <person name="Tokuyasu K."/>
            <person name="Kitaoka M."/>
        </authorList>
    </citation>
    <scope>NUCLEOTIDE SEQUENCE [LARGE SCALE GENOMIC DNA]</scope>
    <source>
        <strain evidence="10 11">BS15</strain>
    </source>
</reference>
<dbReference type="AlphaFoldDB" id="A0AAV5GRB6"/>
<evidence type="ECO:0000259" key="9">
    <source>
        <dbReference type="PROSITE" id="PS51910"/>
    </source>
</evidence>
<dbReference type="GO" id="GO:0008061">
    <property type="term" value="F:chitin binding"/>
    <property type="evidence" value="ECO:0007669"/>
    <property type="project" value="InterPro"/>
</dbReference>
<dbReference type="GO" id="GO:0008843">
    <property type="term" value="F:endochitinase activity"/>
    <property type="evidence" value="ECO:0007669"/>
    <property type="project" value="UniProtKB-EC"/>
</dbReference>
<evidence type="ECO:0000313" key="10">
    <source>
        <dbReference type="EMBL" id="GJN92036.1"/>
    </source>
</evidence>
<accession>A0AAV5GRB6</accession>
<dbReference type="PANTHER" id="PTHR11177">
    <property type="entry name" value="CHITINASE"/>
    <property type="match status" value="1"/>
</dbReference>
<evidence type="ECO:0000256" key="6">
    <source>
        <dbReference type="ARBA" id="ARBA00023326"/>
    </source>
</evidence>
<feature type="domain" description="GH18" evidence="9">
    <location>
        <begin position="1"/>
        <end position="345"/>
    </location>
</feature>
<keyword evidence="6" id="KW-0624">Polysaccharide degradation</keyword>
<dbReference type="Proteomes" id="UP001342314">
    <property type="component" value="Unassembled WGS sequence"/>
</dbReference>
<dbReference type="PANTHER" id="PTHR11177:SF317">
    <property type="entry name" value="CHITINASE 12-RELATED"/>
    <property type="match status" value="1"/>
</dbReference>
<name>A0AAV5GRB6_9BASI</name>
<evidence type="ECO:0000256" key="1">
    <source>
        <dbReference type="ARBA" id="ARBA00000822"/>
    </source>
</evidence>
<dbReference type="PROSITE" id="PS51910">
    <property type="entry name" value="GH18_2"/>
    <property type="match status" value="1"/>
</dbReference>
<evidence type="ECO:0000256" key="2">
    <source>
        <dbReference type="ARBA" id="ARBA00022801"/>
    </source>
</evidence>
<keyword evidence="11" id="KW-1185">Reference proteome</keyword>
<dbReference type="InterPro" id="IPR001223">
    <property type="entry name" value="Glyco_hydro18_cat"/>
</dbReference>
<proteinExistence type="inferred from homology"/>
<keyword evidence="3" id="KW-0146">Chitin degradation</keyword>
<dbReference type="InterPro" id="IPR050314">
    <property type="entry name" value="Glycosyl_Hydrlase_18"/>
</dbReference>
<evidence type="ECO:0000313" key="11">
    <source>
        <dbReference type="Proteomes" id="UP001342314"/>
    </source>
</evidence>
<organism evidence="10 11">
    <name type="scientific">Rhodotorula paludigena</name>
    <dbReference type="NCBI Taxonomy" id="86838"/>
    <lineage>
        <taxon>Eukaryota</taxon>
        <taxon>Fungi</taxon>
        <taxon>Dikarya</taxon>
        <taxon>Basidiomycota</taxon>
        <taxon>Pucciniomycotina</taxon>
        <taxon>Microbotryomycetes</taxon>
        <taxon>Sporidiobolales</taxon>
        <taxon>Sporidiobolaceae</taxon>
        <taxon>Rhodotorula</taxon>
    </lineage>
</organism>
<dbReference type="Gene3D" id="3.20.20.80">
    <property type="entry name" value="Glycosidases"/>
    <property type="match status" value="1"/>
</dbReference>
<comment type="similarity">
    <text evidence="8">Belongs to the glycosyl hydrolase 18 family.</text>
</comment>
<dbReference type="InterPro" id="IPR001579">
    <property type="entry name" value="Glyco_hydro_18_chit_AS"/>
</dbReference>
<dbReference type="Pfam" id="PF00704">
    <property type="entry name" value="Glyco_hydro_18"/>
    <property type="match status" value="1"/>
</dbReference>
<dbReference type="GO" id="GO:0005576">
    <property type="term" value="C:extracellular region"/>
    <property type="evidence" value="ECO:0007669"/>
    <property type="project" value="TreeGrafter"/>
</dbReference>
<gene>
    <name evidence="10" type="ORF">Rhopal_005064-T1</name>
</gene>
<dbReference type="GO" id="GO:0000272">
    <property type="term" value="P:polysaccharide catabolic process"/>
    <property type="evidence" value="ECO:0007669"/>
    <property type="project" value="UniProtKB-KW"/>
</dbReference>
<evidence type="ECO:0000256" key="8">
    <source>
        <dbReference type="RuleBase" id="RU004453"/>
    </source>
</evidence>
<keyword evidence="5 7" id="KW-0326">Glycosidase</keyword>
<evidence type="ECO:0000256" key="4">
    <source>
        <dbReference type="ARBA" id="ARBA00023277"/>
    </source>
</evidence>
<comment type="catalytic activity">
    <reaction evidence="1">
        <text>Random endo-hydrolysis of N-acetyl-beta-D-glucosaminide (1-&gt;4)-beta-linkages in chitin and chitodextrins.</text>
        <dbReference type="EC" id="3.2.1.14"/>
    </reaction>
</comment>
<keyword evidence="4" id="KW-0119">Carbohydrate metabolism</keyword>
<dbReference type="GO" id="GO:0006032">
    <property type="term" value="P:chitin catabolic process"/>
    <property type="evidence" value="ECO:0007669"/>
    <property type="project" value="UniProtKB-KW"/>
</dbReference>
<sequence length="378" mass="40626">MAPADVPYSRYTHLDYFVFTTTPDPAVISQAGISDSQIVDFVTRAKAAGITTSYTYFSTHVSTAVGRTTFARTLLVVMQQYGFDGIDIDWEYPGQSGLNNLYSPNDASNFLLFLQTLRSLAGPDVRLSMAASVAGIMGPTGAYLTDLSGFAAVLDYVTIMTYDITGTWSGFTGPNAPLASACSPGGNQFSIIGAMTAYRNAGFAPSHILVGIPAYSYSYYVSAPLTVTTCPDGSRTTLYQYASSGSTCGTYIGNNGQYLYSQLWDSGYFGNFAGYRRSIDLVSRTWILWNRATGEFIPTEARGTLWYKARTVRGARFGGINVFDASGDTADNRFNAALRIGLGLDAGSVSSLALRRRATLHAKLVERRGGDGISSLAL</sequence>
<protein>
    <recommendedName>
        <fullName evidence="9">GH18 domain-containing protein</fullName>
    </recommendedName>
</protein>
<comment type="caution">
    <text evidence="10">The sequence shown here is derived from an EMBL/GenBank/DDBJ whole genome shotgun (WGS) entry which is preliminary data.</text>
</comment>
<evidence type="ECO:0000256" key="5">
    <source>
        <dbReference type="ARBA" id="ARBA00023295"/>
    </source>
</evidence>
<dbReference type="InterPro" id="IPR017853">
    <property type="entry name" value="GH"/>
</dbReference>
<evidence type="ECO:0000256" key="3">
    <source>
        <dbReference type="ARBA" id="ARBA00023024"/>
    </source>
</evidence>
<keyword evidence="2 7" id="KW-0378">Hydrolase</keyword>
<dbReference type="InterPro" id="IPR011583">
    <property type="entry name" value="Chitinase_II/V-like_cat"/>
</dbReference>
<dbReference type="SMART" id="SM00636">
    <property type="entry name" value="Glyco_18"/>
    <property type="match status" value="1"/>
</dbReference>